<proteinExistence type="predicted"/>
<dbReference type="GO" id="GO:0043165">
    <property type="term" value="P:Gram-negative-bacterium-type cell outer membrane assembly"/>
    <property type="evidence" value="ECO:0007669"/>
    <property type="project" value="InterPro"/>
</dbReference>
<organism evidence="1 2">
    <name type="scientific">Fodinibius roseus</name>
    <dbReference type="NCBI Taxonomy" id="1194090"/>
    <lineage>
        <taxon>Bacteria</taxon>
        <taxon>Pseudomonadati</taxon>
        <taxon>Balneolota</taxon>
        <taxon>Balneolia</taxon>
        <taxon>Balneolales</taxon>
        <taxon>Balneolaceae</taxon>
        <taxon>Fodinibius</taxon>
    </lineage>
</organism>
<sequence>MICNKNITVVFLLLASLILAGCFRYSFTGTSIPEDVNSVYIPFFADQSSSGVGNLSDRLNDALVDRFINQTRLQLANSQATADAVLEGSIVRYTNGPFSVTGEDETSLNEVTISISATFQFNGEEEPEWSKSFSVSATYDINENPIDGETTAAAEALGRAADNMFNDAVSGW</sequence>
<name>A0A1M4TQ83_9BACT</name>
<gene>
    <name evidence="1" type="ORF">SAMN05443144_101356</name>
</gene>
<keyword evidence="2" id="KW-1185">Reference proteome</keyword>
<dbReference type="Proteomes" id="UP000184041">
    <property type="component" value="Unassembled WGS sequence"/>
</dbReference>
<dbReference type="InterPro" id="IPR007485">
    <property type="entry name" value="LPS_assembly_LptE"/>
</dbReference>
<evidence type="ECO:0000313" key="2">
    <source>
        <dbReference type="Proteomes" id="UP000184041"/>
    </source>
</evidence>
<accession>A0A1M4TQ83</accession>
<dbReference type="GO" id="GO:0019867">
    <property type="term" value="C:outer membrane"/>
    <property type="evidence" value="ECO:0007669"/>
    <property type="project" value="InterPro"/>
</dbReference>
<reference evidence="1 2" key="1">
    <citation type="submission" date="2016-11" db="EMBL/GenBank/DDBJ databases">
        <authorList>
            <person name="Jaros S."/>
            <person name="Januszkiewicz K."/>
            <person name="Wedrychowicz H."/>
        </authorList>
    </citation>
    <scope>NUCLEOTIDE SEQUENCE [LARGE SCALE GENOMIC DNA]</scope>
    <source>
        <strain evidence="1 2">DSM 21986</strain>
    </source>
</reference>
<dbReference type="AlphaFoldDB" id="A0A1M4TQ83"/>
<protein>
    <submittedName>
        <fullName evidence="1">Lipopolysaccharide-assembly</fullName>
    </submittedName>
</protein>
<dbReference type="OrthoDB" id="9790776at2"/>
<dbReference type="Pfam" id="PF04390">
    <property type="entry name" value="LptE"/>
    <property type="match status" value="1"/>
</dbReference>
<dbReference type="RefSeq" id="WP_073059080.1">
    <property type="nucleotide sequence ID" value="NZ_FQUS01000001.1"/>
</dbReference>
<dbReference type="STRING" id="1194090.SAMN05443144_101356"/>
<dbReference type="EMBL" id="FQUS01000001">
    <property type="protein sequence ID" value="SHE46642.1"/>
    <property type="molecule type" value="Genomic_DNA"/>
</dbReference>
<evidence type="ECO:0000313" key="1">
    <source>
        <dbReference type="EMBL" id="SHE46642.1"/>
    </source>
</evidence>
<dbReference type="PROSITE" id="PS51257">
    <property type="entry name" value="PROKAR_LIPOPROTEIN"/>
    <property type="match status" value="1"/>
</dbReference>
<dbReference type="Gene3D" id="3.30.160.150">
    <property type="entry name" value="Lipoprotein like domain"/>
    <property type="match status" value="1"/>
</dbReference>